<dbReference type="Gene3D" id="3.40.50.360">
    <property type="match status" value="1"/>
</dbReference>
<protein>
    <recommendedName>
        <fullName evidence="2">Flavodoxin-like domain-containing protein</fullName>
    </recommendedName>
</protein>
<comment type="caution">
    <text evidence="3">The sequence shown here is derived from an EMBL/GenBank/DDBJ whole genome shotgun (WGS) entry which is preliminary data.</text>
</comment>
<evidence type="ECO:0000313" key="4">
    <source>
        <dbReference type="Proteomes" id="UP001305414"/>
    </source>
</evidence>
<feature type="region of interest" description="Disordered" evidence="1">
    <location>
        <begin position="33"/>
        <end position="77"/>
    </location>
</feature>
<dbReference type="SUPFAM" id="SSF52218">
    <property type="entry name" value="Flavoproteins"/>
    <property type="match status" value="1"/>
</dbReference>
<name>A0AAN7UA88_9PEZI</name>
<evidence type="ECO:0000256" key="1">
    <source>
        <dbReference type="SAM" id="MobiDB-lite"/>
    </source>
</evidence>
<dbReference type="InterPro" id="IPR029039">
    <property type="entry name" value="Flavoprotein-like_sf"/>
</dbReference>
<dbReference type="EMBL" id="JAWHQM010000008">
    <property type="protein sequence ID" value="KAK5628495.1"/>
    <property type="molecule type" value="Genomic_DNA"/>
</dbReference>
<dbReference type="PROSITE" id="PS50902">
    <property type="entry name" value="FLAVODOXIN_LIKE"/>
    <property type="match status" value="1"/>
</dbReference>
<feature type="domain" description="Flavodoxin-like" evidence="2">
    <location>
        <begin position="80"/>
        <end position="152"/>
    </location>
</feature>
<gene>
    <name evidence="3" type="ORF">RRF57_004210</name>
</gene>
<feature type="compositionally biased region" description="Basic and acidic residues" evidence="1">
    <location>
        <begin position="56"/>
        <end position="65"/>
    </location>
</feature>
<keyword evidence="4" id="KW-1185">Reference proteome</keyword>
<dbReference type="Proteomes" id="UP001305414">
    <property type="component" value="Unassembled WGS sequence"/>
</dbReference>
<evidence type="ECO:0000259" key="2">
    <source>
        <dbReference type="PROSITE" id="PS50902"/>
    </source>
</evidence>
<accession>A0AAN7UA88</accession>
<evidence type="ECO:0000313" key="3">
    <source>
        <dbReference type="EMBL" id="KAK5628495.1"/>
    </source>
</evidence>
<proteinExistence type="predicted"/>
<reference evidence="3 4" key="1">
    <citation type="submission" date="2023-10" db="EMBL/GenBank/DDBJ databases">
        <title>Draft genome sequence of Xylaria bambusicola isolate GMP-LS, the root and basal stem rot pathogen of sugarcane in Indonesia.</title>
        <authorList>
            <person name="Selvaraj P."/>
            <person name="Muralishankar V."/>
            <person name="Muruganantham S."/>
            <person name="Sp S."/>
            <person name="Haryani S."/>
            <person name="Lau K.J.X."/>
            <person name="Naqvi N.I."/>
        </authorList>
    </citation>
    <scope>NUCLEOTIDE SEQUENCE [LARGE SCALE GENOMIC DNA]</scope>
    <source>
        <strain evidence="3">GMP-LS</strain>
    </source>
</reference>
<dbReference type="AlphaFoldDB" id="A0AAN7UA88"/>
<dbReference type="GO" id="GO:0010181">
    <property type="term" value="F:FMN binding"/>
    <property type="evidence" value="ECO:0007669"/>
    <property type="project" value="InterPro"/>
</dbReference>
<dbReference type="InterPro" id="IPR008254">
    <property type="entry name" value="Flavodoxin/NO_synth"/>
</dbReference>
<sequence>MLYASLPTRRVVKQPQKRTVAAAAASAKPITPAAEKSVASLEVPPQEVSVNGPRRIKGELRKPEGTPRSSGPDSSRRTQVLVFYSSLTTTTEKIANDFAQSLGAALRGDAEHELMFVSPSALDLAQIDYDEYFISPPKPTDPPLLLITSIYS</sequence>
<organism evidence="3 4">
    <name type="scientific">Xylaria bambusicola</name>
    <dbReference type="NCBI Taxonomy" id="326684"/>
    <lineage>
        <taxon>Eukaryota</taxon>
        <taxon>Fungi</taxon>
        <taxon>Dikarya</taxon>
        <taxon>Ascomycota</taxon>
        <taxon>Pezizomycotina</taxon>
        <taxon>Sordariomycetes</taxon>
        <taxon>Xylariomycetidae</taxon>
        <taxon>Xylariales</taxon>
        <taxon>Xylariaceae</taxon>
        <taxon>Xylaria</taxon>
    </lineage>
</organism>